<feature type="transmembrane region" description="Helical" evidence="1">
    <location>
        <begin position="12"/>
        <end position="32"/>
    </location>
</feature>
<feature type="transmembrane region" description="Helical" evidence="1">
    <location>
        <begin position="52"/>
        <end position="71"/>
    </location>
</feature>
<keyword evidence="3" id="KW-1185">Reference proteome</keyword>
<organism evidence="2 3">
    <name type="scientific">Amycolatopsis saalfeldensis</name>
    <dbReference type="NCBI Taxonomy" id="394193"/>
    <lineage>
        <taxon>Bacteria</taxon>
        <taxon>Bacillati</taxon>
        <taxon>Actinomycetota</taxon>
        <taxon>Actinomycetes</taxon>
        <taxon>Pseudonocardiales</taxon>
        <taxon>Pseudonocardiaceae</taxon>
        <taxon>Amycolatopsis</taxon>
    </lineage>
</organism>
<accession>A0A1H8YNZ0</accession>
<reference evidence="2 3" key="1">
    <citation type="submission" date="2016-10" db="EMBL/GenBank/DDBJ databases">
        <authorList>
            <person name="de Groot N.N."/>
        </authorList>
    </citation>
    <scope>NUCLEOTIDE SEQUENCE [LARGE SCALE GENOMIC DNA]</scope>
    <source>
        <strain evidence="2 3">DSM 44993</strain>
    </source>
</reference>
<keyword evidence="1" id="KW-0812">Transmembrane</keyword>
<dbReference type="AlphaFoldDB" id="A0A1H8YNZ0"/>
<feature type="transmembrane region" description="Helical" evidence="1">
    <location>
        <begin position="83"/>
        <end position="105"/>
    </location>
</feature>
<proteinExistence type="predicted"/>
<sequence>MEGNQNLTVRRATSSVCAVIAVVAWGVTLLVLGRNPAVADAVRTELGDAGVTGATAVITAAVGLLLITLVFRWAGSRVPTGFVAAYLIADVVVWILIGLLSVSVVRFETGAGIMLISGWVFAVPSIAELALAHRSRQAR</sequence>
<evidence type="ECO:0000313" key="3">
    <source>
        <dbReference type="Proteomes" id="UP000198582"/>
    </source>
</evidence>
<dbReference type="Proteomes" id="UP000198582">
    <property type="component" value="Unassembled WGS sequence"/>
</dbReference>
<keyword evidence="1" id="KW-1133">Transmembrane helix</keyword>
<evidence type="ECO:0000256" key="1">
    <source>
        <dbReference type="SAM" id="Phobius"/>
    </source>
</evidence>
<dbReference type="EMBL" id="FOEF01000030">
    <property type="protein sequence ID" value="SEP53711.1"/>
    <property type="molecule type" value="Genomic_DNA"/>
</dbReference>
<protein>
    <submittedName>
        <fullName evidence="2">Uncharacterized protein</fullName>
    </submittedName>
</protein>
<keyword evidence="1" id="KW-0472">Membrane</keyword>
<name>A0A1H8YNZ0_9PSEU</name>
<feature type="transmembrane region" description="Helical" evidence="1">
    <location>
        <begin position="111"/>
        <end position="131"/>
    </location>
</feature>
<gene>
    <name evidence="2" type="ORF">SAMN04489732_13013</name>
</gene>
<evidence type="ECO:0000313" key="2">
    <source>
        <dbReference type="EMBL" id="SEP53711.1"/>
    </source>
</evidence>